<proteinExistence type="predicted"/>
<keyword evidence="2" id="KW-1185">Reference proteome</keyword>
<gene>
    <name evidence="1" type="ORF">GCM10022204_36240</name>
</gene>
<sequence length="108" mass="11308">MSDPHGGRSTQLLFDDLCALLDTPRYFPGPGTTPSRVFAAAAAKAKVAPGSMPEVGEAIATKAGLVWGPGCDNRQTRDHGTVVSREGVGVLVQAFTILGTKKTKKTRV</sequence>
<dbReference type="Proteomes" id="UP001500051">
    <property type="component" value="Unassembled WGS sequence"/>
</dbReference>
<organism evidence="1 2">
    <name type="scientific">Microlunatus aurantiacus</name>
    <dbReference type="NCBI Taxonomy" id="446786"/>
    <lineage>
        <taxon>Bacteria</taxon>
        <taxon>Bacillati</taxon>
        <taxon>Actinomycetota</taxon>
        <taxon>Actinomycetes</taxon>
        <taxon>Propionibacteriales</taxon>
        <taxon>Propionibacteriaceae</taxon>
        <taxon>Microlunatus</taxon>
    </lineage>
</organism>
<dbReference type="EMBL" id="BAAAYX010000018">
    <property type="protein sequence ID" value="GAA3713887.1"/>
    <property type="molecule type" value="Genomic_DNA"/>
</dbReference>
<comment type="caution">
    <text evidence="1">The sequence shown here is derived from an EMBL/GenBank/DDBJ whole genome shotgun (WGS) entry which is preliminary data.</text>
</comment>
<evidence type="ECO:0000313" key="1">
    <source>
        <dbReference type="EMBL" id="GAA3713887.1"/>
    </source>
</evidence>
<dbReference type="RefSeq" id="WP_344813867.1">
    <property type="nucleotide sequence ID" value="NZ_BAAAYX010000018.1"/>
</dbReference>
<protein>
    <submittedName>
        <fullName evidence="1">Uncharacterized protein</fullName>
    </submittedName>
</protein>
<name>A0ABP7E8X4_9ACTN</name>
<evidence type="ECO:0000313" key="2">
    <source>
        <dbReference type="Proteomes" id="UP001500051"/>
    </source>
</evidence>
<reference evidence="2" key="1">
    <citation type="journal article" date="2019" name="Int. J. Syst. Evol. Microbiol.">
        <title>The Global Catalogue of Microorganisms (GCM) 10K type strain sequencing project: providing services to taxonomists for standard genome sequencing and annotation.</title>
        <authorList>
            <consortium name="The Broad Institute Genomics Platform"/>
            <consortium name="The Broad Institute Genome Sequencing Center for Infectious Disease"/>
            <person name="Wu L."/>
            <person name="Ma J."/>
        </authorList>
    </citation>
    <scope>NUCLEOTIDE SEQUENCE [LARGE SCALE GENOMIC DNA]</scope>
    <source>
        <strain evidence="2">JCM 16548</strain>
    </source>
</reference>
<accession>A0ABP7E8X4</accession>